<sequence>HIENNRKGDHSKVAKLIKTENISRSLTKTEDVHNKIFGKD</sequence>
<evidence type="ECO:0000313" key="2">
    <source>
        <dbReference type="Proteomes" id="UP000789901"/>
    </source>
</evidence>
<protein>
    <submittedName>
        <fullName evidence="1">31625_t:CDS:1</fullName>
    </submittedName>
</protein>
<gene>
    <name evidence="1" type="ORF">GMARGA_LOCUS14919</name>
</gene>
<dbReference type="EMBL" id="CAJVQB010010085">
    <property type="protein sequence ID" value="CAG8736473.1"/>
    <property type="molecule type" value="Genomic_DNA"/>
</dbReference>
<accession>A0ABN7V6A5</accession>
<feature type="non-terminal residue" evidence="1">
    <location>
        <position position="1"/>
    </location>
</feature>
<keyword evidence="2" id="KW-1185">Reference proteome</keyword>
<reference evidence="1 2" key="1">
    <citation type="submission" date="2021-06" db="EMBL/GenBank/DDBJ databases">
        <authorList>
            <person name="Kallberg Y."/>
            <person name="Tangrot J."/>
            <person name="Rosling A."/>
        </authorList>
    </citation>
    <scope>NUCLEOTIDE SEQUENCE [LARGE SCALE GENOMIC DNA]</scope>
    <source>
        <strain evidence="1 2">120-4 pot B 10/14</strain>
    </source>
</reference>
<proteinExistence type="predicted"/>
<organism evidence="1 2">
    <name type="scientific">Gigaspora margarita</name>
    <dbReference type="NCBI Taxonomy" id="4874"/>
    <lineage>
        <taxon>Eukaryota</taxon>
        <taxon>Fungi</taxon>
        <taxon>Fungi incertae sedis</taxon>
        <taxon>Mucoromycota</taxon>
        <taxon>Glomeromycotina</taxon>
        <taxon>Glomeromycetes</taxon>
        <taxon>Diversisporales</taxon>
        <taxon>Gigasporaceae</taxon>
        <taxon>Gigaspora</taxon>
    </lineage>
</organism>
<evidence type="ECO:0000313" key="1">
    <source>
        <dbReference type="EMBL" id="CAG8736473.1"/>
    </source>
</evidence>
<comment type="caution">
    <text evidence="1">The sequence shown here is derived from an EMBL/GenBank/DDBJ whole genome shotgun (WGS) entry which is preliminary data.</text>
</comment>
<dbReference type="Proteomes" id="UP000789901">
    <property type="component" value="Unassembled WGS sequence"/>
</dbReference>
<name>A0ABN7V6A5_GIGMA</name>